<proteinExistence type="predicted"/>
<protein>
    <recommendedName>
        <fullName evidence="4">Nitroreductase</fullName>
    </recommendedName>
</protein>
<evidence type="ECO:0000313" key="3">
    <source>
        <dbReference type="Proteomes" id="UP001592581"/>
    </source>
</evidence>
<evidence type="ECO:0000256" key="1">
    <source>
        <dbReference type="SAM" id="MobiDB-lite"/>
    </source>
</evidence>
<organism evidence="2 3">
    <name type="scientific">Streptacidiphilus jeojiensis</name>
    <dbReference type="NCBI Taxonomy" id="3229225"/>
    <lineage>
        <taxon>Bacteria</taxon>
        <taxon>Bacillati</taxon>
        <taxon>Actinomycetota</taxon>
        <taxon>Actinomycetes</taxon>
        <taxon>Kitasatosporales</taxon>
        <taxon>Streptomycetaceae</taxon>
        <taxon>Streptacidiphilus</taxon>
    </lineage>
</organism>
<keyword evidence="3" id="KW-1185">Reference proteome</keyword>
<accession>A0ABV6XV97</accession>
<evidence type="ECO:0000313" key="2">
    <source>
        <dbReference type="EMBL" id="MFC1442196.1"/>
    </source>
</evidence>
<name>A0ABV6XV97_9ACTN</name>
<sequence>MTWSEDLPALAPLAARAPSPHNAQPWTVGYGQDALTIGWDPARSLPIGDPTRRDLYLCLGGYLETWLIAATDAGLNARAEIEVDETARTVARLLPADSPHATDFTAADITGRACARGGHRAGRLDPEQIARAGLQLTTTGLTELPAQELAGLAVRADRRLWSAPGVAAELRDWLRLTPRHPRYHQDGLTYRALAMSRAEAAGLRAVLAARASRPLAPLLASTQSGLLRGEGSVLVLSGSPETAESMVGAGRELLRVWYALAAQGISVHPLSQLIDCPETERELRRRVGARPLAVFRAGHPVSPPPRSARLPSPPASRP</sequence>
<dbReference type="Proteomes" id="UP001592581">
    <property type="component" value="Unassembled WGS sequence"/>
</dbReference>
<dbReference type="SUPFAM" id="SSF55469">
    <property type="entry name" value="FMN-dependent nitroreductase-like"/>
    <property type="match status" value="1"/>
</dbReference>
<dbReference type="EMBL" id="JBEUKS010000011">
    <property type="protein sequence ID" value="MFC1442196.1"/>
    <property type="molecule type" value="Genomic_DNA"/>
</dbReference>
<dbReference type="Gene3D" id="3.40.109.10">
    <property type="entry name" value="NADH Oxidase"/>
    <property type="match status" value="1"/>
</dbReference>
<feature type="region of interest" description="Disordered" evidence="1">
    <location>
        <begin position="295"/>
        <end position="318"/>
    </location>
</feature>
<dbReference type="RefSeq" id="WP_380567202.1">
    <property type="nucleotide sequence ID" value="NZ_JBEUKS010000011.1"/>
</dbReference>
<feature type="compositionally biased region" description="Pro residues" evidence="1">
    <location>
        <begin position="301"/>
        <end position="318"/>
    </location>
</feature>
<gene>
    <name evidence="2" type="ORF">ABUW04_28485</name>
</gene>
<comment type="caution">
    <text evidence="2">The sequence shown here is derived from an EMBL/GenBank/DDBJ whole genome shotgun (WGS) entry which is preliminary data.</text>
</comment>
<dbReference type="InterPro" id="IPR000415">
    <property type="entry name" value="Nitroreductase-like"/>
</dbReference>
<evidence type="ECO:0008006" key="4">
    <source>
        <dbReference type="Google" id="ProtNLM"/>
    </source>
</evidence>
<reference evidence="2 3" key="1">
    <citation type="submission" date="2024-06" db="EMBL/GenBank/DDBJ databases">
        <authorList>
            <person name="Lee S.D."/>
        </authorList>
    </citation>
    <scope>NUCLEOTIDE SEQUENCE [LARGE SCALE GENOMIC DNA]</scope>
    <source>
        <strain evidence="2 3">N1-10</strain>
    </source>
</reference>